<dbReference type="PANTHER" id="PTHR30466:SF11">
    <property type="entry name" value="FLAVIN-DEPENDENT MONOOXYGENASE, REDUCTASE SUBUNIT HSAB"/>
    <property type="match status" value="1"/>
</dbReference>
<sequence>MTPPTTHSSPVQEAFKDVMAHVATPVAVVTSMDGGLPFGTTVSAFTSLSMTPPMVLVSLDRGSETLELITASKKFGLNVLGRDQHGTALKFAKKGGVGKFHGVRWDLDHDLPRIAGAAGWIACHVEQFVDGGDHVVVLGNVVAAENNYSDPLTYHRRKFGTHSALESA</sequence>
<name>Q6PV88_9NOCA</name>
<protein>
    <submittedName>
        <fullName evidence="4">Flavin reductase-like protein</fullName>
    </submittedName>
</protein>
<accession>Q6PV88</accession>
<reference evidence="4" key="1">
    <citation type="journal article" date="2004" name="J. Microbiol.">
        <title>Molecular cloning and identification of a novel oxygenase gene specifically induced during the growth of Rhodococcus sp. strain T104 on limonene.</title>
        <authorList>
            <person name="Choi K.Y."/>
            <person name="Kim D."/>
            <person name="Koh S.C."/>
            <person name="So J.S."/>
            <person name="Kim J.S."/>
            <person name="Kim E."/>
        </authorList>
    </citation>
    <scope>NUCLEOTIDE SEQUENCE</scope>
    <source>
        <strain evidence="4">T104</strain>
    </source>
</reference>
<dbReference type="PANTHER" id="PTHR30466">
    <property type="entry name" value="FLAVIN REDUCTASE"/>
    <property type="match status" value="1"/>
</dbReference>
<dbReference type="SMART" id="SM00903">
    <property type="entry name" value="Flavin_Reduct"/>
    <property type="match status" value="1"/>
</dbReference>
<evidence type="ECO:0000259" key="3">
    <source>
        <dbReference type="SMART" id="SM00903"/>
    </source>
</evidence>
<dbReference type="AlphaFoldDB" id="Q6PV88"/>
<proteinExistence type="inferred from homology"/>
<dbReference type="Pfam" id="PF01613">
    <property type="entry name" value="Flavin_Reduct"/>
    <property type="match status" value="1"/>
</dbReference>
<dbReference type="InterPro" id="IPR050268">
    <property type="entry name" value="NADH-dep_flavin_reductase"/>
</dbReference>
<comment type="similarity">
    <text evidence="1">Belongs to the non-flavoprotein flavin reductase family.</text>
</comment>
<feature type="domain" description="Flavin reductase like" evidence="3">
    <location>
        <begin position="19"/>
        <end position="161"/>
    </location>
</feature>
<dbReference type="Gene3D" id="2.30.110.10">
    <property type="entry name" value="Electron Transport, Fmn-binding Protein, Chain A"/>
    <property type="match status" value="1"/>
</dbReference>
<keyword evidence="2" id="KW-0560">Oxidoreductase</keyword>
<evidence type="ECO:0000313" key="4">
    <source>
        <dbReference type="EMBL" id="AAS88877.1"/>
    </source>
</evidence>
<dbReference type="GO" id="GO:0042602">
    <property type="term" value="F:riboflavin reductase (NADPH) activity"/>
    <property type="evidence" value="ECO:0007669"/>
    <property type="project" value="TreeGrafter"/>
</dbReference>
<dbReference type="InterPro" id="IPR012349">
    <property type="entry name" value="Split_barrel_FMN-bd"/>
</dbReference>
<organism evidence="4">
    <name type="scientific">Rhodococcus sp. T104</name>
    <dbReference type="NCBI Taxonomy" id="230533"/>
    <lineage>
        <taxon>Bacteria</taxon>
        <taxon>Bacillati</taxon>
        <taxon>Actinomycetota</taxon>
        <taxon>Actinomycetes</taxon>
        <taxon>Mycobacteriales</taxon>
        <taxon>Nocardiaceae</taxon>
        <taxon>Rhodococcus</taxon>
    </lineage>
</organism>
<evidence type="ECO:0000256" key="2">
    <source>
        <dbReference type="ARBA" id="ARBA00023002"/>
    </source>
</evidence>
<dbReference type="InterPro" id="IPR002563">
    <property type="entry name" value="Flavin_Rdtase-like_dom"/>
</dbReference>
<dbReference type="GO" id="GO:0010181">
    <property type="term" value="F:FMN binding"/>
    <property type="evidence" value="ECO:0007669"/>
    <property type="project" value="InterPro"/>
</dbReference>
<dbReference type="EMBL" id="AY575969">
    <property type="protein sequence ID" value="AAS88877.1"/>
    <property type="molecule type" value="Genomic_DNA"/>
</dbReference>
<dbReference type="SUPFAM" id="SSF50475">
    <property type="entry name" value="FMN-binding split barrel"/>
    <property type="match status" value="1"/>
</dbReference>
<evidence type="ECO:0000256" key="1">
    <source>
        <dbReference type="ARBA" id="ARBA00008898"/>
    </source>
</evidence>